<keyword evidence="1" id="KW-0472">Membrane</keyword>
<feature type="transmembrane region" description="Helical" evidence="1">
    <location>
        <begin position="12"/>
        <end position="34"/>
    </location>
</feature>
<name>A0A9J6NZR0_9CLOT</name>
<evidence type="ECO:0008006" key="4">
    <source>
        <dbReference type="Google" id="ProtNLM"/>
    </source>
</evidence>
<feature type="transmembrane region" description="Helical" evidence="1">
    <location>
        <begin position="70"/>
        <end position="89"/>
    </location>
</feature>
<dbReference type="EMBL" id="JAGSOJ010000001">
    <property type="protein sequence ID" value="MCM1989580.1"/>
    <property type="molecule type" value="Genomic_DNA"/>
</dbReference>
<sequence>MKFNNIIKNYLHSFNLFEHICLGVVFLEFIFFISPGTPPSTVHIFLLLFLPLLIIERFKKPGKFKNIIRLLFIILFGSLSKSSPYFWNISLAMDLNLQIIVTILFIIVGIISINIRKDKKATLKSLFIIGMFSILFLSNILYNNQHYISNPQIRNNLSSKITSSRSEEDLTLFMISLRIGENTNITNLKDIEKFKNLKYIFIDGYARNIDGLFELQELEFIKFRNSDSNILYKINKFKTLNSIEIDGLPSIKEDFILNDMPNLEELYISDLSFGDIDFIGELNNLQLLELYMMDLENVDTIHNLKSLKYIDLYATNIYNIDGILSNDSIEEIHYLNSNITDYEEVLKEKGIKLVKKDSPISNLRGVSK</sequence>
<feature type="transmembrane region" description="Helical" evidence="1">
    <location>
        <begin position="95"/>
        <end position="113"/>
    </location>
</feature>
<reference evidence="2" key="2">
    <citation type="submission" date="2021-04" db="EMBL/GenBank/DDBJ databases">
        <authorList>
            <person name="Dong X."/>
        </authorList>
    </citation>
    <scope>NUCLEOTIDE SEQUENCE</scope>
    <source>
        <strain evidence="2">ZWT</strain>
    </source>
</reference>
<evidence type="ECO:0000313" key="2">
    <source>
        <dbReference type="EMBL" id="MCM1989580.1"/>
    </source>
</evidence>
<organism evidence="2 3">
    <name type="scientific">Oceanirhabdus seepicola</name>
    <dbReference type="NCBI Taxonomy" id="2828781"/>
    <lineage>
        <taxon>Bacteria</taxon>
        <taxon>Bacillati</taxon>
        <taxon>Bacillota</taxon>
        <taxon>Clostridia</taxon>
        <taxon>Eubacteriales</taxon>
        <taxon>Clostridiaceae</taxon>
        <taxon>Oceanirhabdus</taxon>
    </lineage>
</organism>
<accession>A0A9J6NZR0</accession>
<keyword evidence="3" id="KW-1185">Reference proteome</keyword>
<dbReference type="InterPro" id="IPR032675">
    <property type="entry name" value="LRR_dom_sf"/>
</dbReference>
<keyword evidence="1" id="KW-0812">Transmembrane</keyword>
<reference evidence="2" key="1">
    <citation type="journal article" date="2021" name="mSystems">
        <title>Bacteria and Archaea Synergistically Convert Glycine Betaine to Biogenic Methane in the Formosa Cold Seep of the South China Sea.</title>
        <authorList>
            <person name="Li L."/>
            <person name="Zhang W."/>
            <person name="Zhang S."/>
            <person name="Song L."/>
            <person name="Sun Q."/>
            <person name="Zhang H."/>
            <person name="Xiang H."/>
            <person name="Dong X."/>
        </authorList>
    </citation>
    <scope>NUCLEOTIDE SEQUENCE</scope>
    <source>
        <strain evidence="2">ZWT</strain>
    </source>
</reference>
<evidence type="ECO:0000313" key="3">
    <source>
        <dbReference type="Proteomes" id="UP001056429"/>
    </source>
</evidence>
<gene>
    <name evidence="2" type="ORF">KDK92_07490</name>
</gene>
<dbReference type="RefSeq" id="WP_250858571.1">
    <property type="nucleotide sequence ID" value="NZ_JAGSOJ010000001.1"/>
</dbReference>
<dbReference type="Gene3D" id="3.80.10.10">
    <property type="entry name" value="Ribonuclease Inhibitor"/>
    <property type="match status" value="1"/>
</dbReference>
<dbReference type="AlphaFoldDB" id="A0A9J6NZR0"/>
<dbReference type="Proteomes" id="UP001056429">
    <property type="component" value="Unassembled WGS sequence"/>
</dbReference>
<feature type="transmembrane region" description="Helical" evidence="1">
    <location>
        <begin position="40"/>
        <end position="58"/>
    </location>
</feature>
<keyword evidence="1" id="KW-1133">Transmembrane helix</keyword>
<dbReference type="SUPFAM" id="SSF52058">
    <property type="entry name" value="L domain-like"/>
    <property type="match status" value="1"/>
</dbReference>
<comment type="caution">
    <text evidence="2">The sequence shown here is derived from an EMBL/GenBank/DDBJ whole genome shotgun (WGS) entry which is preliminary data.</text>
</comment>
<protein>
    <recommendedName>
        <fullName evidence="4">Leucine-rich repeat domain-containing protein</fullName>
    </recommendedName>
</protein>
<evidence type="ECO:0000256" key="1">
    <source>
        <dbReference type="SAM" id="Phobius"/>
    </source>
</evidence>
<proteinExistence type="predicted"/>
<feature type="transmembrane region" description="Helical" evidence="1">
    <location>
        <begin position="125"/>
        <end position="142"/>
    </location>
</feature>